<reference evidence="4" key="3">
    <citation type="submission" date="2024-02" db="EMBL/GenBank/DDBJ databases">
        <title>Comparative genomics of Cryptococcus and Kwoniella reveals pathogenesis evolution and contrasting modes of karyotype evolution via chromosome fusion or intercentromeric recombination.</title>
        <authorList>
            <person name="Coelho M.A."/>
            <person name="David-Palma M."/>
            <person name="Shea T."/>
            <person name="Bowers K."/>
            <person name="McGinley-Smith S."/>
            <person name="Mohammad A.W."/>
            <person name="Gnirke A."/>
            <person name="Yurkov A.M."/>
            <person name="Nowrousian M."/>
            <person name="Sun S."/>
            <person name="Cuomo C.A."/>
            <person name="Heitman J."/>
        </authorList>
    </citation>
    <scope>NUCLEOTIDE SEQUENCE</scope>
    <source>
        <strain evidence="4">CBS 10117</strain>
    </source>
</reference>
<dbReference type="InterPro" id="IPR008942">
    <property type="entry name" value="ENTH_VHS"/>
</dbReference>
<organism evidence="3">
    <name type="scientific">Kwoniella dejecticola CBS 10117</name>
    <dbReference type="NCBI Taxonomy" id="1296121"/>
    <lineage>
        <taxon>Eukaryota</taxon>
        <taxon>Fungi</taxon>
        <taxon>Dikarya</taxon>
        <taxon>Basidiomycota</taxon>
        <taxon>Agaricomycotina</taxon>
        <taxon>Tremellomycetes</taxon>
        <taxon>Tremellales</taxon>
        <taxon>Cryptococcaceae</taxon>
        <taxon>Kwoniella</taxon>
    </lineage>
</organism>
<dbReference type="InterPro" id="IPR006569">
    <property type="entry name" value="CID_dom"/>
</dbReference>
<feature type="region of interest" description="Disordered" evidence="1">
    <location>
        <begin position="189"/>
        <end position="273"/>
    </location>
</feature>
<feature type="compositionally biased region" description="Basic and acidic residues" evidence="1">
    <location>
        <begin position="255"/>
        <end position="265"/>
    </location>
</feature>
<dbReference type="VEuPathDB" id="FungiDB:I303_04204"/>
<feature type="compositionally biased region" description="Low complexity" evidence="1">
    <location>
        <begin position="211"/>
        <end position="234"/>
    </location>
</feature>
<evidence type="ECO:0000259" key="2">
    <source>
        <dbReference type="PROSITE" id="PS51391"/>
    </source>
</evidence>
<proteinExistence type="predicted"/>
<feature type="compositionally biased region" description="Basic and acidic residues" evidence="1">
    <location>
        <begin position="151"/>
        <end position="174"/>
    </location>
</feature>
<feature type="domain" description="CID" evidence="2">
    <location>
        <begin position="7"/>
        <end position="145"/>
    </location>
</feature>
<dbReference type="InterPro" id="IPR042326">
    <property type="entry name" value="Ctk3"/>
</dbReference>
<dbReference type="PANTHER" id="PTHR28291">
    <property type="entry name" value="CTD KINASE SUBUNIT GAMMA"/>
    <property type="match status" value="1"/>
</dbReference>
<dbReference type="InterPro" id="IPR024637">
    <property type="entry name" value="Ctk3_C"/>
</dbReference>
<protein>
    <recommendedName>
        <fullName evidence="2">CID domain-containing protein</fullName>
    </recommendedName>
</protein>
<evidence type="ECO:0000313" key="4">
    <source>
        <dbReference type="EMBL" id="WWC62220.1"/>
    </source>
</evidence>
<dbReference type="InterPro" id="IPR024638">
    <property type="entry name" value="Ctk3_N"/>
</dbReference>
<dbReference type="GO" id="GO:0045943">
    <property type="term" value="P:positive regulation of transcription by RNA polymerase I"/>
    <property type="evidence" value="ECO:0007669"/>
    <property type="project" value="TreeGrafter"/>
</dbReference>
<dbReference type="Gene3D" id="1.25.40.90">
    <property type="match status" value="1"/>
</dbReference>
<dbReference type="Pfam" id="PF12350">
    <property type="entry name" value="CTK3_C"/>
    <property type="match status" value="1"/>
</dbReference>
<dbReference type="OrthoDB" id="21266at2759"/>
<feature type="compositionally biased region" description="Polar residues" evidence="1">
    <location>
        <begin position="196"/>
        <end position="205"/>
    </location>
</feature>
<dbReference type="PROSITE" id="PS51391">
    <property type="entry name" value="CID"/>
    <property type="match status" value="1"/>
</dbReference>
<dbReference type="RefSeq" id="XP_018262724.1">
    <property type="nucleotide sequence ID" value="XM_018407513.1"/>
</dbReference>
<dbReference type="Pfam" id="PF12243">
    <property type="entry name" value="CTK3"/>
    <property type="match status" value="1"/>
</dbReference>
<accession>A0A1A6A496</accession>
<dbReference type="PANTHER" id="PTHR28291:SF1">
    <property type="entry name" value="CTD KINASE SUBUNIT GAMMA"/>
    <property type="match status" value="1"/>
</dbReference>
<dbReference type="GO" id="GO:0070692">
    <property type="term" value="C:CTDK-1 complex"/>
    <property type="evidence" value="ECO:0007669"/>
    <property type="project" value="InterPro"/>
</dbReference>
<evidence type="ECO:0000313" key="3">
    <source>
        <dbReference type="EMBL" id="OBR84882.1"/>
    </source>
</evidence>
<evidence type="ECO:0000256" key="1">
    <source>
        <dbReference type="SAM" id="MobiDB-lite"/>
    </source>
</evidence>
<name>A0A1A6A496_9TREE</name>
<dbReference type="KEGG" id="kdj:28967903"/>
<dbReference type="Proteomes" id="UP000078595">
    <property type="component" value="Chromosome 5"/>
</dbReference>
<feature type="region of interest" description="Disordered" evidence="1">
    <location>
        <begin position="143"/>
        <end position="174"/>
    </location>
</feature>
<reference evidence="3" key="1">
    <citation type="submission" date="2013-07" db="EMBL/GenBank/DDBJ databases">
        <title>The Genome Sequence of Cryptococcus dejecticola CBS10117.</title>
        <authorList>
            <consortium name="The Broad Institute Genome Sequencing Platform"/>
            <person name="Cuomo C."/>
            <person name="Litvintseva A."/>
            <person name="Chen Y."/>
            <person name="Heitman J."/>
            <person name="Sun S."/>
            <person name="Springer D."/>
            <person name="Dromer F."/>
            <person name="Young S.K."/>
            <person name="Zeng Q."/>
            <person name="Gargeya S."/>
            <person name="Fitzgerald M."/>
            <person name="Abouelleil A."/>
            <person name="Alvarado L."/>
            <person name="Berlin A.M."/>
            <person name="Chapman S.B."/>
            <person name="Dewar J."/>
            <person name="Goldberg J."/>
            <person name="Griggs A."/>
            <person name="Gujja S."/>
            <person name="Hansen M."/>
            <person name="Howarth C."/>
            <person name="Imamovic A."/>
            <person name="Larimer J."/>
            <person name="McCowan C."/>
            <person name="Murphy C."/>
            <person name="Pearson M."/>
            <person name="Priest M."/>
            <person name="Roberts A."/>
            <person name="Saif S."/>
            <person name="Shea T."/>
            <person name="Sykes S."/>
            <person name="Wortman J."/>
            <person name="Nusbaum C."/>
            <person name="Birren B."/>
        </authorList>
    </citation>
    <scope>NUCLEOTIDE SEQUENCE [LARGE SCALE GENOMIC DNA]</scope>
    <source>
        <strain evidence="3">CBS 10117</strain>
    </source>
</reference>
<evidence type="ECO:0000313" key="5">
    <source>
        <dbReference type="Proteomes" id="UP000078595"/>
    </source>
</evidence>
<gene>
    <name evidence="3" type="ORF">I303_04204</name>
    <name evidence="4" type="ORF">I303_104815</name>
</gene>
<keyword evidence="5" id="KW-1185">Reference proteome</keyword>
<sequence length="303" mass="34020">MSSSSFDPFEARMQFLNLIRKLNASQQSIQKVVVYAIKYGSKCGEDLWECIIEQCGKGSLNTRINILYFLDTLLEVSLPLDHTEAPYPELVTKNLLSIVEKVVPDNRDGILNLRSAKQILESWRLRRVIDHDVVEEAIQSLDGRTYGGTDDSSKRTHEQAFSRTEILRRMEEDRERHKRLRERIWILPIPPLHPPNTSAQTQAQAQGKIKSSPSTTSPFTPASPSSNPWPSTSTAHSTPGKMAPPPPPLPSSAQDKADVEMDSARTAHSGDVVGIESALDMEFEQAWEGISEIDEEELTKMRE</sequence>
<dbReference type="STRING" id="1296121.A0A1A6A496"/>
<dbReference type="EMBL" id="CP144534">
    <property type="protein sequence ID" value="WWC62220.1"/>
    <property type="molecule type" value="Genomic_DNA"/>
</dbReference>
<dbReference type="GO" id="GO:0032786">
    <property type="term" value="P:positive regulation of DNA-templated transcription, elongation"/>
    <property type="evidence" value="ECO:0007669"/>
    <property type="project" value="InterPro"/>
</dbReference>
<dbReference type="AlphaFoldDB" id="A0A1A6A496"/>
<dbReference type="GeneID" id="28967903"/>
<dbReference type="EMBL" id="KI894031">
    <property type="protein sequence ID" value="OBR84882.1"/>
    <property type="molecule type" value="Genomic_DNA"/>
</dbReference>
<reference evidence="4" key="2">
    <citation type="submission" date="2013-07" db="EMBL/GenBank/DDBJ databases">
        <authorList>
            <consortium name="The Broad Institute Genome Sequencing Platform"/>
            <person name="Cuomo C."/>
            <person name="Litvintseva A."/>
            <person name="Chen Y."/>
            <person name="Heitman J."/>
            <person name="Sun S."/>
            <person name="Springer D."/>
            <person name="Dromer F."/>
            <person name="Young S.K."/>
            <person name="Zeng Q."/>
            <person name="Gargeya S."/>
            <person name="Fitzgerald M."/>
            <person name="Abouelleil A."/>
            <person name="Alvarado L."/>
            <person name="Berlin A.M."/>
            <person name="Chapman S.B."/>
            <person name="Dewar J."/>
            <person name="Goldberg J."/>
            <person name="Griggs A."/>
            <person name="Gujja S."/>
            <person name="Hansen M."/>
            <person name="Howarth C."/>
            <person name="Imamovic A."/>
            <person name="Larimer J."/>
            <person name="McCowan C."/>
            <person name="Murphy C."/>
            <person name="Pearson M."/>
            <person name="Priest M."/>
            <person name="Roberts A."/>
            <person name="Saif S."/>
            <person name="Shea T."/>
            <person name="Sykes S."/>
            <person name="Wortman J."/>
            <person name="Nusbaum C."/>
            <person name="Birren B."/>
        </authorList>
    </citation>
    <scope>NUCLEOTIDE SEQUENCE</scope>
    <source>
        <strain evidence="4">CBS 10117</strain>
    </source>
</reference>